<proteinExistence type="predicted"/>
<evidence type="ECO:0000313" key="3">
    <source>
        <dbReference type="Proteomes" id="UP000779809"/>
    </source>
</evidence>
<dbReference type="InterPro" id="IPR011990">
    <property type="entry name" value="TPR-like_helical_dom_sf"/>
</dbReference>
<feature type="region of interest" description="Disordered" evidence="1">
    <location>
        <begin position="68"/>
        <end position="108"/>
    </location>
</feature>
<sequence length="239" mass="25890">MTFALLFALATSLAQEPAAKTENPCYKDKGIDEYIAELQKLQKKKGTHNPLPNNVCIFGWCKNAGAGPAETKPKSGPKAEEAEERPQADTRASRPVDDVESSSKKEDLGIATTPAAEISTYDPIGAARDADVGDYYFHENNYRGALMRYSDALKEKPGDAGVHLRLARGWEKLGAAERAYLEYDAVVKLEREGKSASEAKDGMARLRPVLQKAGVDPVTLTAESQPEQPPCLAAPQGSR</sequence>
<dbReference type="Gene3D" id="1.25.40.10">
    <property type="entry name" value="Tetratricopeptide repeat domain"/>
    <property type="match status" value="1"/>
</dbReference>
<protein>
    <recommendedName>
        <fullName evidence="4">Tetratricopeptide repeat protein</fullName>
    </recommendedName>
</protein>
<feature type="region of interest" description="Disordered" evidence="1">
    <location>
        <begin position="217"/>
        <end position="239"/>
    </location>
</feature>
<gene>
    <name evidence="2" type="ORF">HYX28_03005</name>
</gene>
<dbReference type="Proteomes" id="UP000779809">
    <property type="component" value="Unassembled WGS sequence"/>
</dbReference>
<comment type="caution">
    <text evidence="2">The sequence shown here is derived from an EMBL/GenBank/DDBJ whole genome shotgun (WGS) entry which is preliminary data.</text>
</comment>
<name>A0A932ENW5_9BACT</name>
<feature type="compositionally biased region" description="Basic and acidic residues" evidence="1">
    <location>
        <begin position="71"/>
        <end position="108"/>
    </location>
</feature>
<accession>A0A932ENW5</accession>
<organism evidence="2 3">
    <name type="scientific">Candidatus Korobacter versatilis</name>
    <dbReference type="NCBI Taxonomy" id="658062"/>
    <lineage>
        <taxon>Bacteria</taxon>
        <taxon>Pseudomonadati</taxon>
        <taxon>Acidobacteriota</taxon>
        <taxon>Terriglobia</taxon>
        <taxon>Terriglobales</taxon>
        <taxon>Candidatus Korobacteraceae</taxon>
        <taxon>Candidatus Korobacter</taxon>
    </lineage>
</organism>
<dbReference type="SUPFAM" id="SSF48452">
    <property type="entry name" value="TPR-like"/>
    <property type="match status" value="1"/>
</dbReference>
<evidence type="ECO:0008006" key="4">
    <source>
        <dbReference type="Google" id="ProtNLM"/>
    </source>
</evidence>
<dbReference type="EMBL" id="JACPNR010000004">
    <property type="protein sequence ID" value="MBI2677729.1"/>
    <property type="molecule type" value="Genomic_DNA"/>
</dbReference>
<evidence type="ECO:0000313" key="2">
    <source>
        <dbReference type="EMBL" id="MBI2677729.1"/>
    </source>
</evidence>
<dbReference type="AlphaFoldDB" id="A0A932ENW5"/>
<evidence type="ECO:0000256" key="1">
    <source>
        <dbReference type="SAM" id="MobiDB-lite"/>
    </source>
</evidence>
<reference evidence="2" key="1">
    <citation type="submission" date="2020-07" db="EMBL/GenBank/DDBJ databases">
        <title>Huge and variable diversity of episymbiotic CPR bacteria and DPANN archaea in groundwater ecosystems.</title>
        <authorList>
            <person name="He C.Y."/>
            <person name="Keren R."/>
            <person name="Whittaker M."/>
            <person name="Farag I.F."/>
            <person name="Doudna J."/>
            <person name="Cate J.H.D."/>
            <person name="Banfield J.F."/>
        </authorList>
    </citation>
    <scope>NUCLEOTIDE SEQUENCE</scope>
    <source>
        <strain evidence="2">NC_groundwater_580_Pr5_B-0.1um_64_19</strain>
    </source>
</reference>